<reference evidence="2" key="1">
    <citation type="submission" date="2018-02" db="EMBL/GenBank/DDBJ databases">
        <title>Rhizophora mucronata_Transcriptome.</title>
        <authorList>
            <person name="Meera S.P."/>
            <person name="Sreeshan A."/>
            <person name="Augustine A."/>
        </authorList>
    </citation>
    <scope>NUCLEOTIDE SEQUENCE</scope>
    <source>
        <tissue evidence="2">Leaf</tissue>
    </source>
</reference>
<accession>A0A2P2L9S1</accession>
<dbReference type="InterPro" id="IPR005373">
    <property type="entry name" value="PHAF1"/>
</dbReference>
<evidence type="ECO:0000256" key="1">
    <source>
        <dbReference type="ARBA" id="ARBA00024339"/>
    </source>
</evidence>
<name>A0A2P2L9S1_RHIMU</name>
<dbReference type="InterPro" id="IPR039156">
    <property type="entry name" value="PHAF1/BROMI"/>
</dbReference>
<dbReference type="PANTHER" id="PTHR13465:SF2">
    <property type="entry name" value="PHAGOSOME ASSEMBLY FACTOR 1"/>
    <property type="match status" value="1"/>
</dbReference>
<protein>
    <submittedName>
        <fullName evidence="2">UPF0183 protein At3g51130-like isoform X1</fullName>
    </submittedName>
</protein>
<comment type="similarity">
    <text evidence="1">Belongs to the PHAF1 family.</text>
</comment>
<proteinExistence type="inferred from homology"/>
<dbReference type="EMBL" id="GGEC01034239">
    <property type="protein sequence ID" value="MBX14723.1"/>
    <property type="molecule type" value="Transcribed_RNA"/>
</dbReference>
<dbReference type="PANTHER" id="PTHR13465">
    <property type="entry name" value="UPF0183 PROTEIN"/>
    <property type="match status" value="1"/>
</dbReference>
<dbReference type="Pfam" id="PF03676">
    <property type="entry name" value="PHAF1"/>
    <property type="match status" value="1"/>
</dbReference>
<sequence>MVIHSASDPRPRTTLCGDYFYNYFTRGLDILFDGQTHKIKKFVLHTNYPGHADFNSYIKCNFVIQGSNSSLSFLLMVGFMCLCLTDTHVSLLLAEVNNSKQTITPSTKWDQVKEILGDSGRAAIQTQGSTSNPFGSTFVYGYQNIAFEVMKNGYIATVTLFQS</sequence>
<evidence type="ECO:0000313" key="2">
    <source>
        <dbReference type="EMBL" id="MBX14723.1"/>
    </source>
</evidence>
<dbReference type="AlphaFoldDB" id="A0A2P2L9S1"/>
<organism evidence="2">
    <name type="scientific">Rhizophora mucronata</name>
    <name type="common">Asiatic mangrove</name>
    <dbReference type="NCBI Taxonomy" id="61149"/>
    <lineage>
        <taxon>Eukaryota</taxon>
        <taxon>Viridiplantae</taxon>
        <taxon>Streptophyta</taxon>
        <taxon>Embryophyta</taxon>
        <taxon>Tracheophyta</taxon>
        <taxon>Spermatophyta</taxon>
        <taxon>Magnoliopsida</taxon>
        <taxon>eudicotyledons</taxon>
        <taxon>Gunneridae</taxon>
        <taxon>Pentapetalae</taxon>
        <taxon>rosids</taxon>
        <taxon>fabids</taxon>
        <taxon>Malpighiales</taxon>
        <taxon>Rhizophoraceae</taxon>
        <taxon>Rhizophora</taxon>
    </lineage>
</organism>